<dbReference type="Proteomes" id="UP000008021">
    <property type="component" value="Chromosome 9"/>
</dbReference>
<evidence type="ECO:0000256" key="1">
    <source>
        <dbReference type="SAM" id="MobiDB-lite"/>
    </source>
</evidence>
<dbReference type="Gramene" id="OMERI09G06470.1">
    <property type="protein sequence ID" value="OMERI09G06470.1"/>
    <property type="gene ID" value="OMERI09G06470"/>
</dbReference>
<reference evidence="2" key="1">
    <citation type="submission" date="2015-04" db="UniProtKB">
        <authorList>
            <consortium name="EnsemblPlants"/>
        </authorList>
    </citation>
    <scope>IDENTIFICATION</scope>
</reference>
<feature type="region of interest" description="Disordered" evidence="1">
    <location>
        <begin position="1"/>
        <end position="30"/>
    </location>
</feature>
<dbReference type="HOGENOM" id="CLU_2240913_0_0_1"/>
<organism evidence="2">
    <name type="scientific">Oryza meridionalis</name>
    <dbReference type="NCBI Taxonomy" id="40149"/>
    <lineage>
        <taxon>Eukaryota</taxon>
        <taxon>Viridiplantae</taxon>
        <taxon>Streptophyta</taxon>
        <taxon>Embryophyta</taxon>
        <taxon>Tracheophyta</taxon>
        <taxon>Spermatophyta</taxon>
        <taxon>Magnoliopsida</taxon>
        <taxon>Liliopsida</taxon>
        <taxon>Poales</taxon>
        <taxon>Poaceae</taxon>
        <taxon>BOP clade</taxon>
        <taxon>Oryzoideae</taxon>
        <taxon>Oryzeae</taxon>
        <taxon>Oryzinae</taxon>
        <taxon>Oryza</taxon>
    </lineage>
</organism>
<evidence type="ECO:0000313" key="2">
    <source>
        <dbReference type="EnsemblPlants" id="OMERI09G06470.1"/>
    </source>
</evidence>
<evidence type="ECO:0000313" key="3">
    <source>
        <dbReference type="Proteomes" id="UP000008021"/>
    </source>
</evidence>
<proteinExistence type="predicted"/>
<dbReference type="EnsemblPlants" id="OMERI09G06470.1">
    <property type="protein sequence ID" value="OMERI09G06470.1"/>
    <property type="gene ID" value="OMERI09G06470"/>
</dbReference>
<reference evidence="2" key="2">
    <citation type="submission" date="2018-05" db="EMBL/GenBank/DDBJ databases">
        <title>OmerRS3 (Oryza meridionalis Reference Sequence Version 3).</title>
        <authorList>
            <person name="Zhang J."/>
            <person name="Kudrna D."/>
            <person name="Lee S."/>
            <person name="Talag J."/>
            <person name="Welchert J."/>
            <person name="Wing R.A."/>
        </authorList>
    </citation>
    <scope>NUCLEOTIDE SEQUENCE [LARGE SCALE GENOMIC DNA]</scope>
    <source>
        <strain evidence="2">cv. OR44</strain>
    </source>
</reference>
<feature type="compositionally biased region" description="Polar residues" evidence="1">
    <location>
        <begin position="1"/>
        <end position="17"/>
    </location>
</feature>
<protein>
    <submittedName>
        <fullName evidence="2">Uncharacterized protein</fullName>
    </submittedName>
</protein>
<accession>A0A0E0ERM4</accession>
<keyword evidence="3" id="KW-1185">Reference proteome</keyword>
<sequence length="105" mass="11825">MDSSNQKFIDLLSQDSPNHAEKPSHNSPPQQFPIIFPNLSLPKASTHIFYTISIHFVPQATIHHMVILLPAYKVLLQAFKSHCQQFFPWVGVIDSLPCKTTRGAS</sequence>
<name>A0A0E0ERM4_9ORYZ</name>
<dbReference type="STRING" id="40149.A0A0E0ERM4"/>
<dbReference type="AlphaFoldDB" id="A0A0E0ERM4"/>